<evidence type="ECO:0000256" key="3">
    <source>
        <dbReference type="ARBA" id="ARBA00022692"/>
    </source>
</evidence>
<feature type="transmembrane region" description="Helical" evidence="7">
    <location>
        <begin position="172"/>
        <end position="192"/>
    </location>
</feature>
<name>A0ABD1YFG6_9MARC</name>
<comment type="subcellular location">
    <subcellularLocation>
        <location evidence="1">Membrane</location>
        <topology evidence="1">Multi-pass membrane protein</topology>
    </subcellularLocation>
</comment>
<evidence type="ECO:0000256" key="2">
    <source>
        <dbReference type="ARBA" id="ARBA00008707"/>
    </source>
</evidence>
<evidence type="ECO:0000256" key="5">
    <source>
        <dbReference type="ARBA" id="ARBA00023136"/>
    </source>
</evidence>
<organism evidence="8 9">
    <name type="scientific">Riccia fluitans</name>
    <dbReference type="NCBI Taxonomy" id="41844"/>
    <lineage>
        <taxon>Eukaryota</taxon>
        <taxon>Viridiplantae</taxon>
        <taxon>Streptophyta</taxon>
        <taxon>Embryophyta</taxon>
        <taxon>Marchantiophyta</taxon>
        <taxon>Marchantiopsida</taxon>
        <taxon>Marchantiidae</taxon>
        <taxon>Marchantiales</taxon>
        <taxon>Ricciaceae</taxon>
        <taxon>Riccia</taxon>
    </lineage>
</organism>
<dbReference type="GO" id="GO:0005737">
    <property type="term" value="C:cytoplasm"/>
    <property type="evidence" value="ECO:0007669"/>
    <property type="project" value="UniProtKB-ARBA"/>
</dbReference>
<keyword evidence="5 7" id="KW-0472">Membrane</keyword>
<evidence type="ECO:0000256" key="6">
    <source>
        <dbReference type="SAM" id="MobiDB-lite"/>
    </source>
</evidence>
<feature type="transmembrane region" description="Helical" evidence="7">
    <location>
        <begin position="108"/>
        <end position="127"/>
    </location>
</feature>
<feature type="compositionally biased region" description="Low complexity" evidence="6">
    <location>
        <begin position="7"/>
        <end position="19"/>
    </location>
</feature>
<feature type="transmembrane region" description="Helical" evidence="7">
    <location>
        <begin position="77"/>
        <end position="96"/>
    </location>
</feature>
<evidence type="ECO:0000256" key="7">
    <source>
        <dbReference type="SAM" id="Phobius"/>
    </source>
</evidence>
<dbReference type="Proteomes" id="UP001605036">
    <property type="component" value="Unassembled WGS sequence"/>
</dbReference>
<dbReference type="AlphaFoldDB" id="A0ABD1YFG6"/>
<evidence type="ECO:0000313" key="9">
    <source>
        <dbReference type="Proteomes" id="UP001605036"/>
    </source>
</evidence>
<comment type="caution">
    <text evidence="8">The sequence shown here is derived from an EMBL/GenBank/DDBJ whole genome shotgun (WGS) entry which is preliminary data.</text>
</comment>
<keyword evidence="9" id="KW-1185">Reference proteome</keyword>
<proteinExistence type="inferred from homology"/>
<gene>
    <name evidence="8" type="ORF">R1flu_014106</name>
</gene>
<evidence type="ECO:0000256" key="1">
    <source>
        <dbReference type="ARBA" id="ARBA00004141"/>
    </source>
</evidence>
<evidence type="ECO:0000256" key="4">
    <source>
        <dbReference type="ARBA" id="ARBA00022989"/>
    </source>
</evidence>
<feature type="region of interest" description="Disordered" evidence="6">
    <location>
        <begin position="1"/>
        <end position="47"/>
    </location>
</feature>
<keyword evidence="3 7" id="KW-0812">Transmembrane</keyword>
<dbReference type="GO" id="GO:0016020">
    <property type="term" value="C:membrane"/>
    <property type="evidence" value="ECO:0007669"/>
    <property type="project" value="UniProtKB-SubCell"/>
</dbReference>
<dbReference type="InterPro" id="IPR007770">
    <property type="entry name" value="DMP"/>
</dbReference>
<dbReference type="Pfam" id="PF05078">
    <property type="entry name" value="DUF679"/>
    <property type="match status" value="1"/>
</dbReference>
<comment type="similarity">
    <text evidence="2">Belongs to the plant DMP1 protein family.</text>
</comment>
<sequence length="277" mass="29414">MKGSQKLAATAGLTRRTTTMKNSNRVTDPLLPTSSSTSTSGEAEPLLSRGDVDASASAVNNPWANLVNGLYSGASNLANLLPTGTFLAFTAIAPIVTDNGTCDDPFEVYLTVATTIFFAFFCFLSCFTDSFQAADGQVYYGIVTLKGLWTPQLPVALHPGDKEQYKVTFIDVVHAVLSVAVFAACSLMTPNIRVCLYPHLADNIVRIVPALVGFIVSAVFVATPSKRHGIGFPVSPSSFSFSSREAKYLQKREAELDGASSKGAADATSPSVQPKKE</sequence>
<feature type="transmembrane region" description="Helical" evidence="7">
    <location>
        <begin position="204"/>
        <end position="222"/>
    </location>
</feature>
<dbReference type="EMBL" id="JBHFFA010000004">
    <property type="protein sequence ID" value="KAL2629420.1"/>
    <property type="molecule type" value="Genomic_DNA"/>
</dbReference>
<feature type="region of interest" description="Disordered" evidence="6">
    <location>
        <begin position="252"/>
        <end position="277"/>
    </location>
</feature>
<protein>
    <submittedName>
        <fullName evidence="8">Uncharacterized protein</fullName>
    </submittedName>
</protein>
<dbReference type="PANTHER" id="PTHR31621:SF37">
    <property type="entry name" value="OS01G0882400 PROTEIN"/>
    <property type="match status" value="1"/>
</dbReference>
<keyword evidence="4 7" id="KW-1133">Transmembrane helix</keyword>
<feature type="compositionally biased region" description="Polar residues" evidence="6">
    <location>
        <begin position="268"/>
        <end position="277"/>
    </location>
</feature>
<accession>A0ABD1YFG6</accession>
<evidence type="ECO:0000313" key="8">
    <source>
        <dbReference type="EMBL" id="KAL2629420.1"/>
    </source>
</evidence>
<dbReference type="PANTHER" id="PTHR31621">
    <property type="entry name" value="PROTEIN DMP3"/>
    <property type="match status" value="1"/>
</dbReference>
<reference evidence="8 9" key="1">
    <citation type="submission" date="2024-09" db="EMBL/GenBank/DDBJ databases">
        <title>Chromosome-scale assembly of Riccia fluitans.</title>
        <authorList>
            <person name="Paukszto L."/>
            <person name="Sawicki J."/>
            <person name="Karawczyk K."/>
            <person name="Piernik-Szablinska J."/>
            <person name="Szczecinska M."/>
            <person name="Mazdziarz M."/>
        </authorList>
    </citation>
    <scope>NUCLEOTIDE SEQUENCE [LARGE SCALE GENOMIC DNA]</scope>
    <source>
        <strain evidence="8">Rf_01</strain>
        <tissue evidence="8">Aerial parts of the thallus</tissue>
    </source>
</reference>